<comment type="function">
    <text evidence="1">Nitronate monooxygenase that uses molecular oxygen to catalyze the oxidative denitrification of alkyl nitronates. Acts on propionate 3-nitronate (P3N), the presumed physiological substrate. Probably functions in the detoxification of P3N, a metabolic poison produced by plants and fungi as a defense mechanism.</text>
</comment>
<evidence type="ECO:0000256" key="1">
    <source>
        <dbReference type="ARBA" id="ARBA00003535"/>
    </source>
</evidence>
<keyword evidence="3" id="KW-0285">Flavoprotein</keyword>
<evidence type="ECO:0000256" key="3">
    <source>
        <dbReference type="ARBA" id="ARBA00022630"/>
    </source>
</evidence>
<evidence type="ECO:0000256" key="4">
    <source>
        <dbReference type="ARBA" id="ARBA00022643"/>
    </source>
</evidence>
<protein>
    <recommendedName>
        <fullName evidence="2">Probable nitronate monooxygenase</fullName>
    </recommendedName>
</protein>
<keyword evidence="6" id="KW-0503">Monooxygenase</keyword>
<sequence length="360" mass="39299">MKLPSLVIGDITAKVPIIQGGMGVGISGWKLSSAVSNEGGIGVISGVQIGYREPDFETNTVEANKRALRKEIRKARELSPNGILGVNLMVAVSDYKELIEVCIEEKVDIIISGAGLPLRLPEFTENSSIKIAPIVSSGKAARIITKQWIRKHLRLPDLVVVEGPEAGGHLGFSKEELLEGKIVLEDIVKDVIDVMKPFEKEYNKKIPVVAAGGIYTGEDIARFLKLGASGVQMATRFVATEECDANINFKKAYVNSTKKGISIIQSPVGMPGRAIRNDFIDKMESKRLAPIKCYNCLKKCDPKTAPYCITKALINAVNGEIEDALIFTGSSSYRIDRIVTVKELMQELILQAEKSLEDLN</sequence>
<keyword evidence="5" id="KW-0560">Oxidoreductase</keyword>
<dbReference type="PANTHER" id="PTHR32332:SF18">
    <property type="entry name" value="2-NITROPROPANE DIOXYGENASE"/>
    <property type="match status" value="1"/>
</dbReference>
<dbReference type="Proteomes" id="UP000266301">
    <property type="component" value="Chromosome"/>
</dbReference>
<evidence type="ECO:0000256" key="5">
    <source>
        <dbReference type="ARBA" id="ARBA00023002"/>
    </source>
</evidence>
<dbReference type="Pfam" id="PF03060">
    <property type="entry name" value="NMO"/>
    <property type="match status" value="1"/>
</dbReference>
<dbReference type="GO" id="GO:0018580">
    <property type="term" value="F:nitronate monooxygenase activity"/>
    <property type="evidence" value="ECO:0007669"/>
    <property type="project" value="InterPro"/>
</dbReference>
<keyword evidence="7" id="KW-1185">Reference proteome</keyword>
<keyword evidence="4" id="KW-0288">FMN</keyword>
<dbReference type="CDD" id="cd04730">
    <property type="entry name" value="NPD_like"/>
    <property type="match status" value="1"/>
</dbReference>
<dbReference type="EMBL" id="CP032416">
    <property type="protein sequence ID" value="AYD41333.1"/>
    <property type="molecule type" value="Genomic_DNA"/>
</dbReference>
<reference evidence="6 7" key="1">
    <citation type="journal article" date="2019" name="Int. J. Syst. Evol. Microbiol.">
        <title>Clostridium fermenticellae sp. nov., isolated from the mud in a fermentation cellar for the production of the Chinese liquor, baijiu.</title>
        <authorList>
            <person name="Xu P.X."/>
            <person name="Chai L.J."/>
            <person name="Qiu T."/>
            <person name="Zhang X.J."/>
            <person name="Lu Z.M."/>
            <person name="Xiao C."/>
            <person name="Wang S.T."/>
            <person name="Shen C.H."/>
            <person name="Shi J.S."/>
            <person name="Xu Z.H."/>
        </authorList>
    </citation>
    <scope>NUCLEOTIDE SEQUENCE [LARGE SCALE GENOMIC DNA]</scope>
    <source>
        <strain evidence="6 7">JN500901</strain>
    </source>
</reference>
<dbReference type="Gene3D" id="3.20.20.70">
    <property type="entry name" value="Aldolase class I"/>
    <property type="match status" value="1"/>
</dbReference>
<proteinExistence type="predicted"/>
<dbReference type="SUPFAM" id="SSF51412">
    <property type="entry name" value="Inosine monophosphate dehydrogenase (IMPDH)"/>
    <property type="match status" value="1"/>
</dbReference>
<gene>
    <name evidence="6" type="ORF">D4Z93_12785</name>
</gene>
<name>A0A386H712_9CLOT</name>
<evidence type="ECO:0000256" key="2">
    <source>
        <dbReference type="ARBA" id="ARBA00013457"/>
    </source>
</evidence>
<dbReference type="InterPro" id="IPR013785">
    <property type="entry name" value="Aldolase_TIM"/>
</dbReference>
<accession>A0A386H712</accession>
<evidence type="ECO:0000313" key="6">
    <source>
        <dbReference type="EMBL" id="AYD41333.1"/>
    </source>
</evidence>
<dbReference type="RefSeq" id="WP_119974072.1">
    <property type="nucleotide sequence ID" value="NZ_CP032416.1"/>
</dbReference>
<dbReference type="AlphaFoldDB" id="A0A386H712"/>
<organism evidence="6 7">
    <name type="scientific">Clostridium fermenticellae</name>
    <dbReference type="NCBI Taxonomy" id="2068654"/>
    <lineage>
        <taxon>Bacteria</taxon>
        <taxon>Bacillati</taxon>
        <taxon>Bacillota</taxon>
        <taxon>Clostridia</taxon>
        <taxon>Eubacteriales</taxon>
        <taxon>Clostridiaceae</taxon>
        <taxon>Clostridium</taxon>
    </lineage>
</organism>
<evidence type="ECO:0000313" key="7">
    <source>
        <dbReference type="Proteomes" id="UP000266301"/>
    </source>
</evidence>
<dbReference type="PANTHER" id="PTHR32332">
    <property type="entry name" value="2-NITROPROPANE DIOXYGENASE"/>
    <property type="match status" value="1"/>
</dbReference>
<dbReference type="OrthoDB" id="9778912at2"/>
<dbReference type="InterPro" id="IPR004136">
    <property type="entry name" value="NMO"/>
</dbReference>
<dbReference type="KEGG" id="cfer:D4Z93_12785"/>